<keyword evidence="3 15" id="KW-0808">Transferase</keyword>
<reference evidence="16" key="1">
    <citation type="submission" date="2019-06" db="EMBL/GenBank/DDBJ databases">
        <title>Complete genome sequence of Methylogaea oryzae strain JCM16910.</title>
        <authorList>
            <person name="Asakawa S."/>
        </authorList>
    </citation>
    <scope>NUCLEOTIDE SEQUENCE</scope>
    <source>
        <strain evidence="16">E10</strain>
    </source>
</reference>
<evidence type="ECO:0000256" key="11">
    <source>
        <dbReference type="ARBA" id="ARBA00074372"/>
    </source>
</evidence>
<sequence>MLTVLHAGRVGEAFPPLDRALTEPDGLLAMGGDLSPERLQRAYRQGIFPWYSAGQPILWWSPDPRTVLFPEKAVISRSMAKVLRRGRFELSWNRAFGEVVEACADPSCRADAAGTWITPEMQSAYNELHRLGLAHSAEAWEDGRLVGGLYGVAIGRVFFGESMFHRVSNASKAAFLYLMGRLRDWNYALVDCQAHTPHLESLGAESIPRSRFAWLLESHCDELPAPDAWQEHDRPAAAALR</sequence>
<dbReference type="PANTHER" id="PTHR30098:SF2">
    <property type="entry name" value="LEUCYL_PHENYLALANYL-TRNA--PROTEIN TRANSFERASE"/>
    <property type="match status" value="1"/>
</dbReference>
<evidence type="ECO:0000256" key="4">
    <source>
        <dbReference type="ARBA" id="ARBA00023315"/>
    </source>
</evidence>
<dbReference type="Proteomes" id="UP000824988">
    <property type="component" value="Chromosome"/>
</dbReference>
<dbReference type="AlphaFoldDB" id="A0A8D5AHG5"/>
<dbReference type="HAMAP" id="MF_00688">
    <property type="entry name" value="Leu_Phe_trans"/>
    <property type="match status" value="1"/>
</dbReference>
<dbReference type="KEGG" id="moz:MoryE10_08620"/>
<gene>
    <name evidence="15 16" type="primary">aat</name>
    <name evidence="16" type="ORF">MoryE10_08620</name>
</gene>
<evidence type="ECO:0000256" key="12">
    <source>
        <dbReference type="ARBA" id="ARBA00077136"/>
    </source>
</evidence>
<dbReference type="InterPro" id="IPR042221">
    <property type="entry name" value="Leu/Phe-tRNA_Trfase_N"/>
</dbReference>
<comment type="catalytic activity">
    <reaction evidence="5 15">
        <text>L-phenylalanyl-tRNA(Phe) + an N-terminal L-alpha-aminoacyl-[protein] = an N-terminal L-phenylalanyl-L-alpha-aminoacyl-[protein] + tRNA(Phe)</text>
        <dbReference type="Rhea" id="RHEA:43632"/>
        <dbReference type="Rhea" id="RHEA-COMP:9668"/>
        <dbReference type="Rhea" id="RHEA-COMP:9699"/>
        <dbReference type="Rhea" id="RHEA-COMP:10636"/>
        <dbReference type="Rhea" id="RHEA-COMP:10637"/>
        <dbReference type="ChEBI" id="CHEBI:78442"/>
        <dbReference type="ChEBI" id="CHEBI:78531"/>
        <dbReference type="ChEBI" id="CHEBI:78597"/>
        <dbReference type="ChEBI" id="CHEBI:83561"/>
        <dbReference type="EC" id="2.3.2.6"/>
    </reaction>
</comment>
<dbReference type="PANTHER" id="PTHR30098">
    <property type="entry name" value="LEUCYL/PHENYLALANYL-TRNA--PROTEIN TRANSFERASE"/>
    <property type="match status" value="1"/>
</dbReference>
<keyword evidence="4 15" id="KW-0012">Acyltransferase</keyword>
<dbReference type="GO" id="GO:0030163">
    <property type="term" value="P:protein catabolic process"/>
    <property type="evidence" value="ECO:0007669"/>
    <property type="project" value="UniProtKB-UniRule"/>
</dbReference>
<dbReference type="RefSeq" id="WP_054772631.1">
    <property type="nucleotide sequence ID" value="NZ_AP019782.1"/>
</dbReference>
<evidence type="ECO:0000256" key="2">
    <source>
        <dbReference type="ARBA" id="ARBA00022490"/>
    </source>
</evidence>
<evidence type="ECO:0000256" key="10">
    <source>
        <dbReference type="ARBA" id="ARBA00066767"/>
    </source>
</evidence>
<organism evidence="16 17">
    <name type="scientific">Methylogaea oryzae</name>
    <dbReference type="NCBI Taxonomy" id="1295382"/>
    <lineage>
        <taxon>Bacteria</taxon>
        <taxon>Pseudomonadati</taxon>
        <taxon>Pseudomonadota</taxon>
        <taxon>Gammaproteobacteria</taxon>
        <taxon>Methylococcales</taxon>
        <taxon>Methylococcaceae</taxon>
        <taxon>Methylogaea</taxon>
    </lineage>
</organism>
<evidence type="ECO:0000313" key="16">
    <source>
        <dbReference type="EMBL" id="BBL70256.1"/>
    </source>
</evidence>
<proteinExistence type="inferred from homology"/>
<dbReference type="Gene3D" id="3.30.70.3550">
    <property type="entry name" value="Leucyl/phenylalanyl-tRNA-protein transferase, N-terminal domain"/>
    <property type="match status" value="1"/>
</dbReference>
<evidence type="ECO:0000256" key="14">
    <source>
        <dbReference type="ARBA" id="ARBA00083640"/>
    </source>
</evidence>
<dbReference type="NCBIfam" id="TIGR00667">
    <property type="entry name" value="aat"/>
    <property type="match status" value="1"/>
</dbReference>
<dbReference type="EMBL" id="AP019782">
    <property type="protein sequence ID" value="BBL70256.1"/>
    <property type="molecule type" value="Genomic_DNA"/>
</dbReference>
<dbReference type="SUPFAM" id="SSF55729">
    <property type="entry name" value="Acyl-CoA N-acyltransferases (Nat)"/>
    <property type="match status" value="1"/>
</dbReference>
<evidence type="ECO:0000256" key="6">
    <source>
        <dbReference type="ARBA" id="ARBA00050652"/>
    </source>
</evidence>
<evidence type="ECO:0000256" key="7">
    <source>
        <dbReference type="ARBA" id="ARBA00051538"/>
    </source>
</evidence>
<name>A0A8D5AHG5_9GAMM</name>
<dbReference type="InterPro" id="IPR016181">
    <property type="entry name" value="Acyl_CoA_acyltransferase"/>
</dbReference>
<dbReference type="GO" id="GO:0008914">
    <property type="term" value="F:leucyl-tRNA--protein transferase activity"/>
    <property type="evidence" value="ECO:0007669"/>
    <property type="project" value="UniProtKB-UniRule"/>
</dbReference>
<dbReference type="InterPro" id="IPR004616">
    <property type="entry name" value="Leu/Phe-tRNA_Trfase"/>
</dbReference>
<comment type="catalytic activity">
    <reaction evidence="7 15">
        <text>N-terminal L-lysyl-[protein] + L-leucyl-tRNA(Leu) = N-terminal L-leucyl-L-lysyl-[protein] + tRNA(Leu) + H(+)</text>
        <dbReference type="Rhea" id="RHEA:12340"/>
        <dbReference type="Rhea" id="RHEA-COMP:9613"/>
        <dbReference type="Rhea" id="RHEA-COMP:9622"/>
        <dbReference type="Rhea" id="RHEA-COMP:12670"/>
        <dbReference type="Rhea" id="RHEA-COMP:12671"/>
        <dbReference type="ChEBI" id="CHEBI:15378"/>
        <dbReference type="ChEBI" id="CHEBI:65249"/>
        <dbReference type="ChEBI" id="CHEBI:78442"/>
        <dbReference type="ChEBI" id="CHEBI:78494"/>
        <dbReference type="ChEBI" id="CHEBI:133043"/>
        <dbReference type="EC" id="2.3.2.6"/>
    </reaction>
</comment>
<comment type="subcellular location">
    <subcellularLocation>
        <location evidence="1 15">Cytoplasm</location>
    </subcellularLocation>
</comment>
<keyword evidence="17" id="KW-1185">Reference proteome</keyword>
<comment type="catalytic activity">
    <reaction evidence="6 15">
        <text>N-terminal L-arginyl-[protein] + L-leucyl-tRNA(Leu) = N-terminal L-leucyl-L-arginyl-[protein] + tRNA(Leu) + H(+)</text>
        <dbReference type="Rhea" id="RHEA:50416"/>
        <dbReference type="Rhea" id="RHEA-COMP:9613"/>
        <dbReference type="Rhea" id="RHEA-COMP:9622"/>
        <dbReference type="Rhea" id="RHEA-COMP:12672"/>
        <dbReference type="Rhea" id="RHEA-COMP:12673"/>
        <dbReference type="ChEBI" id="CHEBI:15378"/>
        <dbReference type="ChEBI" id="CHEBI:64719"/>
        <dbReference type="ChEBI" id="CHEBI:78442"/>
        <dbReference type="ChEBI" id="CHEBI:78494"/>
        <dbReference type="ChEBI" id="CHEBI:133044"/>
        <dbReference type="EC" id="2.3.2.6"/>
    </reaction>
</comment>
<evidence type="ECO:0000256" key="13">
    <source>
        <dbReference type="ARBA" id="ARBA00077165"/>
    </source>
</evidence>
<keyword evidence="2 15" id="KW-0963">Cytoplasm</keyword>
<evidence type="ECO:0000256" key="15">
    <source>
        <dbReference type="HAMAP-Rule" id="MF_00688"/>
    </source>
</evidence>
<evidence type="ECO:0000313" key="17">
    <source>
        <dbReference type="Proteomes" id="UP000824988"/>
    </source>
</evidence>
<dbReference type="InterPro" id="IPR042203">
    <property type="entry name" value="Leu/Phe-tRNA_Trfase_C"/>
</dbReference>
<evidence type="ECO:0000256" key="1">
    <source>
        <dbReference type="ARBA" id="ARBA00004496"/>
    </source>
</evidence>
<dbReference type="Pfam" id="PF03588">
    <property type="entry name" value="Leu_Phe_trans"/>
    <property type="match status" value="1"/>
</dbReference>
<comment type="similarity">
    <text evidence="9 15">Belongs to the L/F-transferase family.</text>
</comment>
<accession>A0A8D5AHG5</accession>
<dbReference type="FunFam" id="3.30.70.3550:FF:000001">
    <property type="entry name" value="Leucyl/phenylalanyl-tRNA--protein transferase"/>
    <property type="match status" value="1"/>
</dbReference>
<evidence type="ECO:0000256" key="5">
    <source>
        <dbReference type="ARBA" id="ARBA00050607"/>
    </source>
</evidence>
<evidence type="ECO:0000256" key="3">
    <source>
        <dbReference type="ARBA" id="ARBA00022679"/>
    </source>
</evidence>
<dbReference type="GO" id="GO:0005737">
    <property type="term" value="C:cytoplasm"/>
    <property type="evidence" value="ECO:0007669"/>
    <property type="project" value="UniProtKB-SubCell"/>
</dbReference>
<comment type="function">
    <text evidence="8 15">Functions in the N-end rule pathway of protein degradation where it conjugates Leu, Phe and, less efficiently, Met from aminoacyl-tRNAs to the N-termini of proteins containing an N-terminal arginine or lysine.</text>
</comment>
<evidence type="ECO:0000256" key="9">
    <source>
        <dbReference type="ARBA" id="ARBA00061535"/>
    </source>
</evidence>
<protein>
    <recommendedName>
        <fullName evidence="11 15">Leucyl/phenylalanyl-tRNA--protein transferase</fullName>
        <ecNumber evidence="10 15">2.3.2.6</ecNumber>
    </recommendedName>
    <alternativeName>
        <fullName evidence="12 15">L/F-transferase</fullName>
    </alternativeName>
    <alternativeName>
        <fullName evidence="13 15">Leucyltransferase</fullName>
    </alternativeName>
    <alternativeName>
        <fullName evidence="14 15">Phenyalanyltransferase</fullName>
    </alternativeName>
</protein>
<evidence type="ECO:0000256" key="8">
    <source>
        <dbReference type="ARBA" id="ARBA00054043"/>
    </source>
</evidence>
<dbReference type="Gene3D" id="3.40.630.70">
    <property type="entry name" value="Leucyl/phenylalanyl-tRNA-protein transferase, C-terminal domain"/>
    <property type="match status" value="1"/>
</dbReference>
<dbReference type="EC" id="2.3.2.6" evidence="10 15"/>